<keyword evidence="4" id="KW-0408">Iron</keyword>
<dbReference type="PROSITE" id="PS51918">
    <property type="entry name" value="RADICAL_SAM"/>
    <property type="match status" value="1"/>
</dbReference>
<dbReference type="SFLD" id="SFLDS00029">
    <property type="entry name" value="Radical_SAM"/>
    <property type="match status" value="1"/>
</dbReference>
<organism evidence="8 9">
    <name type="scientific">candidate division CSSED10-310 bacterium</name>
    <dbReference type="NCBI Taxonomy" id="2855610"/>
    <lineage>
        <taxon>Bacteria</taxon>
        <taxon>Bacteria division CSSED10-310</taxon>
    </lineage>
</organism>
<dbReference type="Gene3D" id="3.40.50.280">
    <property type="entry name" value="Cobalamin-binding domain"/>
    <property type="match status" value="1"/>
</dbReference>
<reference evidence="8 9" key="1">
    <citation type="submission" date="2024-09" db="EMBL/GenBank/DDBJ databases">
        <title>Laminarin stimulates single cell rates of sulfate reduction while oxygen inhibits transcriptomic activity in coastal marine sediment.</title>
        <authorList>
            <person name="Lindsay M."/>
            <person name="Orcutt B."/>
            <person name="Emerson D."/>
            <person name="Stepanauskas R."/>
            <person name="D'Angelo T."/>
        </authorList>
    </citation>
    <scope>NUCLEOTIDE SEQUENCE [LARGE SCALE GENOMIC DNA]</scope>
    <source>
        <strain evidence="8">SAG AM-311-K15</strain>
    </source>
</reference>
<dbReference type="InterPro" id="IPR036724">
    <property type="entry name" value="Cobalamin-bd_sf"/>
</dbReference>
<dbReference type="Gene3D" id="3.80.30.20">
    <property type="entry name" value="tm_1862 like domain"/>
    <property type="match status" value="1"/>
</dbReference>
<dbReference type="CDD" id="cd01335">
    <property type="entry name" value="Radical_SAM"/>
    <property type="match status" value="1"/>
</dbReference>
<dbReference type="InterPro" id="IPR023404">
    <property type="entry name" value="rSAM_horseshoe"/>
</dbReference>
<evidence type="ECO:0000256" key="2">
    <source>
        <dbReference type="ARBA" id="ARBA00022691"/>
    </source>
</evidence>
<name>A0ABV6YYM6_UNCC1</name>
<dbReference type="SFLD" id="SFLDG01123">
    <property type="entry name" value="methyltransferase_(Class_B)"/>
    <property type="match status" value="1"/>
</dbReference>
<dbReference type="SFLD" id="SFLDG01082">
    <property type="entry name" value="B12-binding_domain_containing"/>
    <property type="match status" value="1"/>
</dbReference>
<keyword evidence="2" id="KW-0949">S-adenosyl-L-methionine</keyword>
<accession>A0ABV6YYM6</accession>
<dbReference type="InterPro" id="IPR007197">
    <property type="entry name" value="rSAM"/>
</dbReference>
<dbReference type="Pfam" id="PF04055">
    <property type="entry name" value="Radical_SAM"/>
    <property type="match status" value="1"/>
</dbReference>
<sequence>MDVVLFNPAPRSGWQAQRRVELPLSLLCPATPLDRQGYQVKIIDQFANPDWNKEFQETLHHKPICFGVTCMTGPQIFRALEVSQQFRKWHPQVPIVWGGIHPSLRPAQTLANPLVDIVVVGEGEVTFPELIRTLQTDGQLKNVEGIAFKENGQIHFTNPRQFVDLNEQRPLSYHLVQMKHYRRQLFGQDHISFNSSRGCTFGCVFCWEPAIHKRRWRAMEPEVVLSHLKRIIREHHLRGFLFTDDNFFLDLERAYQILEHIVRANLEISIAKLQIRADTICELDQDFLQLLVRAGVKRLHVGVESGSQRLLELLKKGETVAQIIAANRKLIPYPLVPLYLFMMGLPTETTADFAESVRLAIKLTTENPKAVKTFNIYTPYPGTELYEMCVKLGLQAPARLEDWAHFNYRNIPREAHWLNPEMKAMIRALDFPLMFLGKGHFITPYKKTNLLVQGLSRLYYPLAKYRVQHLWTRFPIESKVVKALGLFGRQD</sequence>
<proteinExistence type="predicted"/>
<dbReference type="SUPFAM" id="SSF52242">
    <property type="entry name" value="Cobalamin (vitamin B12)-binding domain"/>
    <property type="match status" value="1"/>
</dbReference>
<evidence type="ECO:0000256" key="3">
    <source>
        <dbReference type="ARBA" id="ARBA00022723"/>
    </source>
</evidence>
<dbReference type="PANTHER" id="PTHR43409">
    <property type="entry name" value="ANAEROBIC MAGNESIUM-PROTOPORPHYRIN IX MONOMETHYL ESTER CYCLASE-RELATED"/>
    <property type="match status" value="1"/>
</dbReference>
<gene>
    <name evidence="8" type="ORF">ACFL27_13970</name>
</gene>
<keyword evidence="9" id="KW-1185">Reference proteome</keyword>
<evidence type="ECO:0000259" key="7">
    <source>
        <dbReference type="PROSITE" id="PS51918"/>
    </source>
</evidence>
<feature type="domain" description="B12-binding" evidence="6">
    <location>
        <begin position="8"/>
        <end position="141"/>
    </location>
</feature>
<dbReference type="InterPro" id="IPR006638">
    <property type="entry name" value="Elp3/MiaA/NifB-like_rSAM"/>
</dbReference>
<comment type="caution">
    <text evidence="8">The sequence shown here is derived from an EMBL/GenBank/DDBJ whole genome shotgun (WGS) entry which is preliminary data.</text>
</comment>
<keyword evidence="5" id="KW-0411">Iron-sulfur</keyword>
<protein>
    <submittedName>
        <fullName evidence="8">B12-binding domain-containing radical SAM protein</fullName>
    </submittedName>
</protein>
<comment type="cofactor">
    <cofactor evidence="1">
        <name>[4Fe-4S] cluster</name>
        <dbReference type="ChEBI" id="CHEBI:49883"/>
    </cofactor>
</comment>
<feature type="domain" description="Radical SAM core" evidence="7">
    <location>
        <begin position="185"/>
        <end position="421"/>
    </location>
</feature>
<dbReference type="PROSITE" id="PS51332">
    <property type="entry name" value="B12_BINDING"/>
    <property type="match status" value="1"/>
</dbReference>
<evidence type="ECO:0000256" key="4">
    <source>
        <dbReference type="ARBA" id="ARBA00023004"/>
    </source>
</evidence>
<evidence type="ECO:0000313" key="8">
    <source>
        <dbReference type="EMBL" id="MFC1851299.1"/>
    </source>
</evidence>
<dbReference type="InterPro" id="IPR006158">
    <property type="entry name" value="Cobalamin-bd"/>
</dbReference>
<dbReference type="Proteomes" id="UP001594351">
    <property type="component" value="Unassembled WGS sequence"/>
</dbReference>
<evidence type="ECO:0000256" key="5">
    <source>
        <dbReference type="ARBA" id="ARBA00023014"/>
    </source>
</evidence>
<dbReference type="SMART" id="SM00729">
    <property type="entry name" value="Elp3"/>
    <property type="match status" value="1"/>
</dbReference>
<evidence type="ECO:0000256" key="1">
    <source>
        <dbReference type="ARBA" id="ARBA00001966"/>
    </source>
</evidence>
<dbReference type="SUPFAM" id="SSF102114">
    <property type="entry name" value="Radical SAM enzymes"/>
    <property type="match status" value="1"/>
</dbReference>
<dbReference type="Pfam" id="PF02310">
    <property type="entry name" value="B12-binding"/>
    <property type="match status" value="1"/>
</dbReference>
<dbReference type="CDD" id="cd02068">
    <property type="entry name" value="radical_SAM_B12_BD"/>
    <property type="match status" value="1"/>
</dbReference>
<dbReference type="InterPro" id="IPR051198">
    <property type="entry name" value="BchE-like"/>
</dbReference>
<evidence type="ECO:0000259" key="6">
    <source>
        <dbReference type="PROSITE" id="PS51332"/>
    </source>
</evidence>
<dbReference type="EMBL" id="JBHPBY010000175">
    <property type="protein sequence ID" value="MFC1851299.1"/>
    <property type="molecule type" value="Genomic_DNA"/>
</dbReference>
<dbReference type="InterPro" id="IPR034466">
    <property type="entry name" value="Methyltransferase_Class_B"/>
</dbReference>
<dbReference type="InterPro" id="IPR058240">
    <property type="entry name" value="rSAM_sf"/>
</dbReference>
<evidence type="ECO:0000313" key="9">
    <source>
        <dbReference type="Proteomes" id="UP001594351"/>
    </source>
</evidence>
<keyword evidence="3" id="KW-0479">Metal-binding</keyword>